<dbReference type="NCBIfam" id="TIGR00254">
    <property type="entry name" value="GGDEF"/>
    <property type="match status" value="1"/>
</dbReference>
<dbReference type="PANTHER" id="PTHR45138">
    <property type="entry name" value="REGULATORY COMPONENTS OF SENSORY TRANSDUCTION SYSTEM"/>
    <property type="match status" value="1"/>
</dbReference>
<accession>A0A5C8KLY5</accession>
<comment type="cofactor">
    <cofactor evidence="1">
        <name>Mg(2+)</name>
        <dbReference type="ChEBI" id="CHEBI:18420"/>
    </cofactor>
</comment>
<dbReference type="PANTHER" id="PTHR45138:SF9">
    <property type="entry name" value="DIGUANYLATE CYCLASE DGCM-RELATED"/>
    <property type="match status" value="1"/>
</dbReference>
<dbReference type="CDD" id="cd01949">
    <property type="entry name" value="GGDEF"/>
    <property type="match status" value="1"/>
</dbReference>
<feature type="transmembrane region" description="Helical" evidence="5">
    <location>
        <begin position="120"/>
        <end position="143"/>
    </location>
</feature>
<dbReference type="AlphaFoldDB" id="A0A5C8KLY5"/>
<dbReference type="EMBL" id="VRTS01000008">
    <property type="protein sequence ID" value="TXK60720.1"/>
    <property type="molecule type" value="Genomic_DNA"/>
</dbReference>
<dbReference type="PROSITE" id="PS50887">
    <property type="entry name" value="GGDEF"/>
    <property type="match status" value="1"/>
</dbReference>
<dbReference type="InterPro" id="IPR029787">
    <property type="entry name" value="Nucleotide_cyclase"/>
</dbReference>
<dbReference type="FunFam" id="3.30.70.270:FF:000001">
    <property type="entry name" value="Diguanylate cyclase domain protein"/>
    <property type="match status" value="1"/>
</dbReference>
<dbReference type="InterPro" id="IPR043128">
    <property type="entry name" value="Rev_trsase/Diguanyl_cyclase"/>
</dbReference>
<evidence type="ECO:0000259" key="6">
    <source>
        <dbReference type="PROSITE" id="PS50887"/>
    </source>
</evidence>
<feature type="transmembrane region" description="Helical" evidence="5">
    <location>
        <begin position="96"/>
        <end position="114"/>
    </location>
</feature>
<evidence type="ECO:0000256" key="1">
    <source>
        <dbReference type="ARBA" id="ARBA00001946"/>
    </source>
</evidence>
<reference evidence="7 8" key="1">
    <citation type="submission" date="2019-08" db="EMBL/GenBank/DDBJ databases">
        <authorList>
            <person name="Karlyshev A.V."/>
        </authorList>
    </citation>
    <scope>NUCLEOTIDE SEQUENCE [LARGE SCALE GENOMIC DNA]</scope>
    <source>
        <strain evidence="7 8">Alg18-2.2</strain>
    </source>
</reference>
<sequence>MQIDTFTLTLVAGVLTIALAVVMLPALGTNRAGLRSSLGLWTLAIALQGLYWPLFWYGRQMPPLFGLVPPNMMLTLSFAVFALAVQRFKRAPARHVWLGAIVLLALAGNLWFGVAEPSYAGRVAVIGTSLSLLMVMAATPLLGAFRQPGEMAERITAAVFLGGALVMMLRVVELPFMPDAHVGPLQQRPTQLLTLLYVPLMPVFITIGFLLMHARRASEELVRLAGTDALTGTLNRRAATEFGNRAMAEARRHRRPLSVLLVDIDHFRVVNDSYGPRAGDAVLRSLARHMAEQLRTEDAIGRIGGEEFVAILPDTDIAEARAVAERIREAVGRRHCLYAGEEIPSSVSIGVAGRAQGEADIEVLLQRADAAMYAAKRAGRDRVQVAPGPTEGSRSGGADAADATMGG</sequence>
<dbReference type="GO" id="GO:0052621">
    <property type="term" value="F:diguanylate cyclase activity"/>
    <property type="evidence" value="ECO:0007669"/>
    <property type="project" value="UniProtKB-EC"/>
</dbReference>
<dbReference type="RefSeq" id="WP_147892179.1">
    <property type="nucleotide sequence ID" value="NZ_VRTS01000008.1"/>
</dbReference>
<dbReference type="SUPFAM" id="SSF55073">
    <property type="entry name" value="Nucleotide cyclase"/>
    <property type="match status" value="1"/>
</dbReference>
<evidence type="ECO:0000313" key="7">
    <source>
        <dbReference type="EMBL" id="TXK60720.1"/>
    </source>
</evidence>
<feature type="region of interest" description="Disordered" evidence="4">
    <location>
        <begin position="381"/>
        <end position="407"/>
    </location>
</feature>
<organism evidence="7 8">
    <name type="scientific">Alkalisalibacterium limincola</name>
    <dbReference type="NCBI Taxonomy" id="2699169"/>
    <lineage>
        <taxon>Bacteria</taxon>
        <taxon>Pseudomonadati</taxon>
        <taxon>Pseudomonadota</taxon>
        <taxon>Gammaproteobacteria</taxon>
        <taxon>Lysobacterales</taxon>
        <taxon>Lysobacteraceae</taxon>
        <taxon>Alkalisalibacterium</taxon>
    </lineage>
</organism>
<comment type="catalytic activity">
    <reaction evidence="3">
        <text>2 GTP = 3',3'-c-di-GMP + 2 diphosphate</text>
        <dbReference type="Rhea" id="RHEA:24898"/>
        <dbReference type="ChEBI" id="CHEBI:33019"/>
        <dbReference type="ChEBI" id="CHEBI:37565"/>
        <dbReference type="ChEBI" id="CHEBI:58805"/>
        <dbReference type="EC" id="2.7.7.65"/>
    </reaction>
</comment>
<dbReference type="EC" id="2.7.7.65" evidence="2"/>
<protein>
    <recommendedName>
        <fullName evidence="2">diguanylate cyclase</fullName>
        <ecNumber evidence="2">2.7.7.65</ecNumber>
    </recommendedName>
</protein>
<keyword evidence="8" id="KW-1185">Reference proteome</keyword>
<evidence type="ECO:0000256" key="2">
    <source>
        <dbReference type="ARBA" id="ARBA00012528"/>
    </source>
</evidence>
<dbReference type="Gene3D" id="3.30.70.270">
    <property type="match status" value="1"/>
</dbReference>
<dbReference type="SMART" id="SM00267">
    <property type="entry name" value="GGDEF"/>
    <property type="match status" value="1"/>
</dbReference>
<feature type="transmembrane region" description="Helical" evidence="5">
    <location>
        <begin position="155"/>
        <end position="172"/>
    </location>
</feature>
<dbReference type="InterPro" id="IPR050469">
    <property type="entry name" value="Diguanylate_Cyclase"/>
</dbReference>
<keyword evidence="5" id="KW-1133">Transmembrane helix</keyword>
<feature type="transmembrane region" description="Helical" evidence="5">
    <location>
        <begin position="64"/>
        <end position="84"/>
    </location>
</feature>
<proteinExistence type="predicted"/>
<dbReference type="Proteomes" id="UP000321248">
    <property type="component" value="Unassembled WGS sequence"/>
</dbReference>
<dbReference type="InterPro" id="IPR000160">
    <property type="entry name" value="GGDEF_dom"/>
</dbReference>
<keyword evidence="5" id="KW-0812">Transmembrane</keyword>
<keyword evidence="5" id="KW-0472">Membrane</keyword>
<dbReference type="Pfam" id="PF00990">
    <property type="entry name" value="GGDEF"/>
    <property type="match status" value="1"/>
</dbReference>
<evidence type="ECO:0000313" key="8">
    <source>
        <dbReference type="Proteomes" id="UP000321248"/>
    </source>
</evidence>
<feature type="transmembrane region" description="Helical" evidence="5">
    <location>
        <begin position="6"/>
        <end position="26"/>
    </location>
</feature>
<comment type="caution">
    <text evidence="7">The sequence shown here is derived from an EMBL/GenBank/DDBJ whole genome shotgun (WGS) entry which is preliminary data.</text>
</comment>
<feature type="transmembrane region" description="Helical" evidence="5">
    <location>
        <begin position="38"/>
        <end position="58"/>
    </location>
</feature>
<name>A0A5C8KLY5_9GAMM</name>
<gene>
    <name evidence="7" type="ORF">FU658_11270</name>
</gene>
<feature type="compositionally biased region" description="Low complexity" evidence="4">
    <location>
        <begin position="396"/>
        <end position="407"/>
    </location>
</feature>
<dbReference type="OrthoDB" id="9803824at2"/>
<evidence type="ECO:0000256" key="4">
    <source>
        <dbReference type="SAM" id="MobiDB-lite"/>
    </source>
</evidence>
<feature type="domain" description="GGDEF" evidence="6">
    <location>
        <begin position="255"/>
        <end position="388"/>
    </location>
</feature>
<evidence type="ECO:0000256" key="3">
    <source>
        <dbReference type="ARBA" id="ARBA00034247"/>
    </source>
</evidence>
<evidence type="ECO:0000256" key="5">
    <source>
        <dbReference type="SAM" id="Phobius"/>
    </source>
</evidence>
<feature type="transmembrane region" description="Helical" evidence="5">
    <location>
        <begin position="192"/>
        <end position="214"/>
    </location>
</feature>